<accession>A0A7W5CIA9</accession>
<comment type="caution">
    <text evidence="2">The sequence shown here is derived from an EMBL/GenBank/DDBJ whole genome shotgun (WGS) entry which is preliminary data.</text>
</comment>
<dbReference type="Proteomes" id="UP000543579">
    <property type="component" value="Unassembled WGS sequence"/>
</dbReference>
<evidence type="ECO:0000256" key="1">
    <source>
        <dbReference type="SAM" id="MobiDB-lite"/>
    </source>
</evidence>
<dbReference type="RefSeq" id="WP_221189371.1">
    <property type="nucleotide sequence ID" value="NZ_JACHXY010000002.1"/>
</dbReference>
<protein>
    <submittedName>
        <fullName evidence="2">Uncharacterized protein</fullName>
    </submittedName>
</protein>
<evidence type="ECO:0000313" key="3">
    <source>
        <dbReference type="Proteomes" id="UP000543579"/>
    </source>
</evidence>
<dbReference type="EMBL" id="JACHXY010000002">
    <property type="protein sequence ID" value="MBB3158218.1"/>
    <property type="molecule type" value="Genomic_DNA"/>
</dbReference>
<dbReference type="AlphaFoldDB" id="A0A7W5CIA9"/>
<gene>
    <name evidence="2" type="ORF">FHS07_001914</name>
</gene>
<sequence length="203" mass="22451">MGYLRAPHEAKPTALGLWTKATDVEGRCPLVPELIAAAIYPGEAATEQVILHVLMLEESGFLIRYEHEGSEVLALRRPLKADTRGATSEIPPPPSRGVPRNSAAMGGEGARERAAARVRAEQAEREGEWAAWRERAERAAPPRRPLLLDAPPIGCVDHPNGRRENCGPCGTARRQHDKWLAQQRYTDQLVEWGSQSDEPGEEW</sequence>
<name>A0A7W5CIA9_9MICO</name>
<organism evidence="2 3">
    <name type="scientific">Microbacterium proteolyticum</name>
    <dbReference type="NCBI Taxonomy" id="1572644"/>
    <lineage>
        <taxon>Bacteria</taxon>
        <taxon>Bacillati</taxon>
        <taxon>Actinomycetota</taxon>
        <taxon>Actinomycetes</taxon>
        <taxon>Micrococcales</taxon>
        <taxon>Microbacteriaceae</taxon>
        <taxon>Microbacterium</taxon>
    </lineage>
</organism>
<proteinExistence type="predicted"/>
<reference evidence="2 3" key="1">
    <citation type="submission" date="2020-08" db="EMBL/GenBank/DDBJ databases">
        <title>Genomic Encyclopedia of Type Strains, Phase III (KMG-III): the genomes of soil and plant-associated and newly described type strains.</title>
        <authorList>
            <person name="Whitman W."/>
        </authorList>
    </citation>
    <scope>NUCLEOTIDE SEQUENCE [LARGE SCALE GENOMIC DNA]</scope>
    <source>
        <strain evidence="2 3">CECT 8356</strain>
    </source>
</reference>
<feature type="region of interest" description="Disordered" evidence="1">
    <location>
        <begin position="82"/>
        <end position="110"/>
    </location>
</feature>
<evidence type="ECO:0000313" key="2">
    <source>
        <dbReference type="EMBL" id="MBB3158218.1"/>
    </source>
</evidence>